<dbReference type="Proteomes" id="UP000325579">
    <property type="component" value="Unassembled WGS sequence"/>
</dbReference>
<reference evidence="2 3" key="1">
    <citation type="submission" date="2019-04" db="EMBL/GenBank/DDBJ databases">
        <authorList>
            <consortium name="DOE Joint Genome Institute"/>
            <person name="Mondo S."/>
            <person name="Kjaerbolling I."/>
            <person name="Vesth T."/>
            <person name="Frisvad J.C."/>
            <person name="Nybo J.L."/>
            <person name="Theobald S."/>
            <person name="Kildgaard S."/>
            <person name="Isbrandt T."/>
            <person name="Kuo A."/>
            <person name="Sato A."/>
            <person name="Lyhne E.K."/>
            <person name="Kogle M.E."/>
            <person name="Wiebenga A."/>
            <person name="Kun R.S."/>
            <person name="Lubbers R.J."/>
            <person name="Makela M.R."/>
            <person name="Barry K."/>
            <person name="Chovatia M."/>
            <person name="Clum A."/>
            <person name="Daum C."/>
            <person name="Haridas S."/>
            <person name="He G."/>
            <person name="LaButti K."/>
            <person name="Lipzen A."/>
            <person name="Riley R."/>
            <person name="Salamov A."/>
            <person name="Simmons B.A."/>
            <person name="Magnuson J.K."/>
            <person name="Henrissat B."/>
            <person name="Mortensen U.H."/>
            <person name="Larsen T.O."/>
            <person name="Devries R.P."/>
            <person name="Grigoriev I.V."/>
            <person name="Machida M."/>
            <person name="Baker S.E."/>
            <person name="Andersen M.R."/>
            <person name="Cantor M.N."/>
            <person name="Hua S.X."/>
        </authorList>
    </citation>
    <scope>NUCLEOTIDE SEQUENCE [LARGE SCALE GENOMIC DNA]</scope>
    <source>
        <strain evidence="2 3">CBS 119388</strain>
    </source>
</reference>
<protein>
    <submittedName>
        <fullName evidence="2">Uncharacterized protein</fullName>
    </submittedName>
</protein>
<keyword evidence="1" id="KW-0472">Membrane</keyword>
<dbReference type="GeneID" id="43667909"/>
<dbReference type="AlphaFoldDB" id="A0A5N7CZ91"/>
<gene>
    <name evidence="2" type="ORF">BDV37DRAFT_260147</name>
</gene>
<keyword evidence="1" id="KW-0812">Transmembrane</keyword>
<sequence>MGLHVTCFLQDQRGALPAYDKVRFDKKLNSDRFSLVLFFCLYSIVFLVECQSCYLGMNCLSRHNNECQLRCLPR</sequence>
<feature type="transmembrane region" description="Helical" evidence="1">
    <location>
        <begin position="33"/>
        <end position="57"/>
    </location>
</feature>
<evidence type="ECO:0000256" key="1">
    <source>
        <dbReference type="SAM" id="Phobius"/>
    </source>
</evidence>
<organism evidence="2 3">
    <name type="scientific">Aspergillus pseudonomiae</name>
    <dbReference type="NCBI Taxonomy" id="1506151"/>
    <lineage>
        <taxon>Eukaryota</taxon>
        <taxon>Fungi</taxon>
        <taxon>Dikarya</taxon>
        <taxon>Ascomycota</taxon>
        <taxon>Pezizomycotina</taxon>
        <taxon>Eurotiomycetes</taxon>
        <taxon>Eurotiomycetidae</taxon>
        <taxon>Eurotiales</taxon>
        <taxon>Aspergillaceae</taxon>
        <taxon>Aspergillus</taxon>
        <taxon>Aspergillus subgen. Circumdati</taxon>
    </lineage>
</organism>
<accession>A0A5N7CZ91</accession>
<evidence type="ECO:0000313" key="2">
    <source>
        <dbReference type="EMBL" id="KAE8399481.1"/>
    </source>
</evidence>
<evidence type="ECO:0000313" key="3">
    <source>
        <dbReference type="Proteomes" id="UP000325579"/>
    </source>
</evidence>
<keyword evidence="1" id="KW-1133">Transmembrane helix</keyword>
<dbReference type="EMBL" id="ML736832">
    <property type="protein sequence ID" value="KAE8399481.1"/>
    <property type="molecule type" value="Genomic_DNA"/>
</dbReference>
<name>A0A5N7CZ91_9EURO</name>
<proteinExistence type="predicted"/>
<keyword evidence="3" id="KW-1185">Reference proteome</keyword>
<dbReference type="RefSeq" id="XP_031936800.1">
    <property type="nucleotide sequence ID" value="XM_032083218.1"/>
</dbReference>